<organism evidence="2 3">
    <name type="scientific">Paenibacillus polymyxa (strain SC2)</name>
    <name type="common">Bacillus polymyxa</name>
    <dbReference type="NCBI Taxonomy" id="886882"/>
    <lineage>
        <taxon>Bacteria</taxon>
        <taxon>Bacillati</taxon>
        <taxon>Bacillota</taxon>
        <taxon>Bacilli</taxon>
        <taxon>Bacillales</taxon>
        <taxon>Paenibacillaceae</taxon>
        <taxon>Paenibacillus</taxon>
    </lineage>
</organism>
<keyword evidence="1" id="KW-0812">Transmembrane</keyword>
<dbReference type="HOGENOM" id="CLU_2634775_0_0_9"/>
<accession>E3EC62</accession>
<name>E3EC62_PAEPS</name>
<keyword evidence="1" id="KW-1133">Transmembrane helix</keyword>
<dbReference type="RefSeq" id="WP_013368848.1">
    <property type="nucleotide sequence ID" value="NC_014622.2"/>
</dbReference>
<dbReference type="EMBL" id="CP002213">
    <property type="protein sequence ID" value="ADO54205.1"/>
    <property type="molecule type" value="Genomic_DNA"/>
</dbReference>
<dbReference type="KEGG" id="ppm:PPSC2_01110"/>
<gene>
    <name evidence="2" type="primary">M1-356</name>
    <name evidence="2" type="ORF">PPSC2_01110</name>
</gene>
<feature type="transmembrane region" description="Helical" evidence="1">
    <location>
        <begin position="12"/>
        <end position="34"/>
    </location>
</feature>
<reference evidence="2 3" key="1">
    <citation type="journal article" date="2011" name="J. Bacteriol.">
        <title>Complete genome sequence of Paenibacillus polymyxa SC2, a strain of plant growth-promoting Rhizobacterium with broad-spectrum antimicrobial activity.</title>
        <authorList>
            <person name="Ma M."/>
            <person name="Wang C."/>
            <person name="Ding Y."/>
            <person name="Li L."/>
            <person name="Shen D."/>
            <person name="Jiang X."/>
            <person name="Guan D."/>
            <person name="Cao F."/>
            <person name="Chen H."/>
            <person name="Feng R."/>
            <person name="Wang X."/>
            <person name="Ge Y."/>
            <person name="Yao L."/>
            <person name="Bing X."/>
            <person name="Yang X."/>
            <person name="Li J."/>
            <person name="Du B."/>
        </authorList>
    </citation>
    <scope>NUCLEOTIDE SEQUENCE [LARGE SCALE GENOMIC DNA]</scope>
    <source>
        <strain evidence="2 3">SC2</strain>
    </source>
</reference>
<sequence>MPDEYLERIGKTALSAGAALGSGGAGAAIGTVIFPGVGTAVGYLIGIGSGILLGNSLGKKIVDKRRLHNRWITNGSK</sequence>
<evidence type="ECO:0000256" key="1">
    <source>
        <dbReference type="SAM" id="Phobius"/>
    </source>
</evidence>
<evidence type="ECO:0000313" key="2">
    <source>
        <dbReference type="EMBL" id="ADO54205.1"/>
    </source>
</evidence>
<keyword evidence="1" id="KW-0472">Membrane</keyword>
<dbReference type="PATRIC" id="fig|886882.15.peg.210"/>
<evidence type="ECO:0000313" key="3">
    <source>
        <dbReference type="Proteomes" id="UP000006868"/>
    </source>
</evidence>
<dbReference type="Proteomes" id="UP000006868">
    <property type="component" value="Chromosome"/>
</dbReference>
<protein>
    <submittedName>
        <fullName evidence="2">M1-356</fullName>
    </submittedName>
</protein>
<dbReference type="AlphaFoldDB" id="E3EC62"/>
<proteinExistence type="predicted"/>
<feature type="transmembrane region" description="Helical" evidence="1">
    <location>
        <begin position="40"/>
        <end position="58"/>
    </location>
</feature>